<dbReference type="Proteomes" id="UP001190700">
    <property type="component" value="Unassembled WGS sequence"/>
</dbReference>
<name>A0AAE0FX82_9CHLO</name>
<keyword evidence="2" id="KW-1185">Reference proteome</keyword>
<sequence length="449" mass="47764">MPITSYPNRGFVSASLRAIAIRSELSRSSILRVPLRQQVSETRSIVMQVQRFFPYVLAIAIVATLPAARATEWSVLSKQFSAVSIGIAFESDTTGWTTFTDGSSAPKIVKTNDSGVTWNPVNDSGTVLIATGFAAKKLAATRGSAAAGTLVGMAGVPLTTKYSTDGENFKGSLFAPVTSQSIKYQNKRFVMASTDGACLSSEGRFYKCTSKAPLKYPGTARYASSPSDDVIYLTAGQWPSKQQDADGGHPWTRNLRIRADGSGLELLSMNRTSEEGLDTDEPGVYTAELWKSVDGGKTWSSLFHSEGEFYFNDIDCIDDTTCVAVGEGYSADGSTAPGARVYITTDGASFKQVYQADDGASLMAARMMSKSEHFAGGSTKAGGLLSPVLALHTTDGGKTYVNEHGNVVGNSITAFDFISSDHGYATTVNALQVSSLLEYGSTPELRAVV</sequence>
<dbReference type="EMBL" id="LGRX02012329">
    <property type="protein sequence ID" value="KAK3267580.1"/>
    <property type="molecule type" value="Genomic_DNA"/>
</dbReference>
<accession>A0AAE0FX82</accession>
<gene>
    <name evidence="1" type="ORF">CYMTET_23872</name>
</gene>
<dbReference type="SUPFAM" id="SSF110296">
    <property type="entry name" value="Oligoxyloglucan reducing end-specific cellobiohydrolase"/>
    <property type="match status" value="1"/>
</dbReference>
<evidence type="ECO:0000313" key="2">
    <source>
        <dbReference type="Proteomes" id="UP001190700"/>
    </source>
</evidence>
<evidence type="ECO:0000313" key="1">
    <source>
        <dbReference type="EMBL" id="KAK3267580.1"/>
    </source>
</evidence>
<comment type="caution">
    <text evidence="1">The sequence shown here is derived from an EMBL/GenBank/DDBJ whole genome shotgun (WGS) entry which is preliminary data.</text>
</comment>
<reference evidence="1 2" key="1">
    <citation type="journal article" date="2015" name="Genome Biol. Evol.">
        <title>Comparative Genomics of a Bacterivorous Green Alga Reveals Evolutionary Causalities and Consequences of Phago-Mixotrophic Mode of Nutrition.</title>
        <authorList>
            <person name="Burns J.A."/>
            <person name="Paasch A."/>
            <person name="Narechania A."/>
            <person name="Kim E."/>
        </authorList>
    </citation>
    <scope>NUCLEOTIDE SEQUENCE [LARGE SCALE GENOMIC DNA]</scope>
    <source>
        <strain evidence="1 2">PLY_AMNH</strain>
    </source>
</reference>
<proteinExistence type="predicted"/>
<protein>
    <submittedName>
        <fullName evidence="1">Uncharacterized protein</fullName>
    </submittedName>
</protein>
<dbReference type="AlphaFoldDB" id="A0AAE0FX82"/>
<organism evidence="1 2">
    <name type="scientific">Cymbomonas tetramitiformis</name>
    <dbReference type="NCBI Taxonomy" id="36881"/>
    <lineage>
        <taxon>Eukaryota</taxon>
        <taxon>Viridiplantae</taxon>
        <taxon>Chlorophyta</taxon>
        <taxon>Pyramimonadophyceae</taxon>
        <taxon>Pyramimonadales</taxon>
        <taxon>Pyramimonadaceae</taxon>
        <taxon>Cymbomonas</taxon>
    </lineage>
</organism>